<sequence length="96" mass="10392">MQLYPLDQATAPRPPVKRCLGGVLARSGNGPVPCVHEDGEAALLPEHRRRTGKGANDKGKTELEAMAPSTSTWIYPSWIMATTALCRQFLAILMSS</sequence>
<proteinExistence type="predicted"/>
<evidence type="ECO:0000313" key="1">
    <source>
        <dbReference type="EMBL" id="QBZ62899.1"/>
    </source>
</evidence>
<dbReference type="Proteomes" id="UP000294847">
    <property type="component" value="Chromosome 5"/>
</dbReference>
<organism evidence="1 2">
    <name type="scientific">Pyricularia oryzae</name>
    <name type="common">Rice blast fungus</name>
    <name type="synonym">Magnaporthe oryzae</name>
    <dbReference type="NCBI Taxonomy" id="318829"/>
    <lineage>
        <taxon>Eukaryota</taxon>
        <taxon>Fungi</taxon>
        <taxon>Dikarya</taxon>
        <taxon>Ascomycota</taxon>
        <taxon>Pezizomycotina</taxon>
        <taxon>Sordariomycetes</taxon>
        <taxon>Sordariomycetidae</taxon>
        <taxon>Magnaporthales</taxon>
        <taxon>Pyriculariaceae</taxon>
        <taxon>Pyricularia</taxon>
    </lineage>
</organism>
<gene>
    <name evidence="1" type="ORF">PoMZ_11788</name>
</gene>
<evidence type="ECO:0000313" key="2">
    <source>
        <dbReference type="Proteomes" id="UP000294847"/>
    </source>
</evidence>
<dbReference type="AlphaFoldDB" id="A0A4P7NLI7"/>
<protein>
    <submittedName>
        <fullName evidence="1">Uncharacterized protein</fullName>
    </submittedName>
</protein>
<dbReference type="EMBL" id="CP034208">
    <property type="protein sequence ID" value="QBZ62899.1"/>
    <property type="molecule type" value="Genomic_DNA"/>
</dbReference>
<reference evidence="1 2" key="1">
    <citation type="journal article" date="2019" name="Mol. Biol. Evol.">
        <title>Blast fungal genomes show frequent chromosomal changes, gene gains and losses, and effector gene turnover.</title>
        <authorList>
            <person name="Gomez Luciano L.B."/>
            <person name="Jason Tsai I."/>
            <person name="Chuma I."/>
            <person name="Tosa Y."/>
            <person name="Chen Y.H."/>
            <person name="Li J.Y."/>
            <person name="Li M.Y."/>
            <person name="Jade Lu M.Y."/>
            <person name="Nakayashiki H."/>
            <person name="Li W.H."/>
        </authorList>
    </citation>
    <scope>NUCLEOTIDE SEQUENCE [LARGE SCALE GENOMIC DNA]</scope>
    <source>
        <strain evidence="1">MZ5-1-6</strain>
    </source>
</reference>
<accession>A0A4P7NLI7</accession>
<name>A0A4P7NLI7_PYROR</name>